<organism evidence="4 5">
    <name type="scientific">Kocuria marina subsp. indica</name>
    <dbReference type="NCBI Taxonomy" id="1049583"/>
    <lineage>
        <taxon>Bacteria</taxon>
        <taxon>Bacillati</taxon>
        <taxon>Actinomycetota</taxon>
        <taxon>Actinomycetes</taxon>
        <taxon>Micrococcales</taxon>
        <taxon>Micrococcaceae</taxon>
        <taxon>Kocuria</taxon>
    </lineage>
</organism>
<comment type="caution">
    <text evidence="4">The sequence shown here is derived from an EMBL/GenBank/DDBJ whole genome shotgun (WGS) entry which is preliminary data.</text>
</comment>
<reference evidence="4 5" key="1">
    <citation type="submission" date="2019-11" db="EMBL/GenBank/DDBJ databases">
        <title>Draft genome sequence of Kocuria indica DP-K7, a methyl red degrading Actinobacterium.</title>
        <authorList>
            <person name="Kumaran S."/>
            <person name="Tischler D."/>
            <person name="Ngo A.C.R."/>
            <person name="Schultes F."/>
        </authorList>
    </citation>
    <scope>NUCLEOTIDE SEQUENCE [LARGE SCALE GENOMIC DNA]</scope>
    <source>
        <strain evidence="4 5">DP-K7</strain>
    </source>
</reference>
<dbReference type="AlphaFoldDB" id="A0A6N9QWP5"/>
<keyword evidence="1" id="KW-0805">Transcription regulation</keyword>
<dbReference type="RefSeq" id="WP_162229034.1">
    <property type="nucleotide sequence ID" value="NZ_WMHZ01000005.1"/>
</dbReference>
<name>A0A6N9QWP5_9MICC</name>
<dbReference type="GO" id="GO:0045892">
    <property type="term" value="P:negative regulation of DNA-templated transcription"/>
    <property type="evidence" value="ECO:0007669"/>
    <property type="project" value="InterPro"/>
</dbReference>
<sequence length="175" mass="19132">MSYWDHRKPVHRTRAVDDLFDLGLDHALGADPAVRHAVDTGELIDLMHAYHAHLTRHGWACLVIGMRAPRGPHYLRLSERMIVLLDELGAPDPLGAAYTLANFTPGSALTQPMAPSERAAPVDAEIAPRYARLHTEHPVDIDALFRSGLTALIRTALTRDDTDGAAHGGARQASR</sequence>
<dbReference type="Pfam" id="PF02909">
    <property type="entry name" value="TetR_C_1"/>
    <property type="match status" value="1"/>
</dbReference>
<dbReference type="Proteomes" id="UP000471026">
    <property type="component" value="Unassembled WGS sequence"/>
</dbReference>
<protein>
    <submittedName>
        <fullName evidence="4">TetR/AcrR family transcriptional regulator</fullName>
    </submittedName>
</protein>
<dbReference type="SUPFAM" id="SSF48498">
    <property type="entry name" value="Tetracyclin repressor-like, C-terminal domain"/>
    <property type="match status" value="1"/>
</dbReference>
<dbReference type="Gene3D" id="1.10.357.10">
    <property type="entry name" value="Tetracycline Repressor, domain 2"/>
    <property type="match status" value="1"/>
</dbReference>
<evidence type="ECO:0000256" key="1">
    <source>
        <dbReference type="ARBA" id="ARBA00023015"/>
    </source>
</evidence>
<evidence type="ECO:0000313" key="5">
    <source>
        <dbReference type="Proteomes" id="UP000471026"/>
    </source>
</evidence>
<evidence type="ECO:0000313" key="4">
    <source>
        <dbReference type="EMBL" id="NDO77569.1"/>
    </source>
</evidence>
<keyword evidence="2" id="KW-0804">Transcription</keyword>
<gene>
    <name evidence="4" type="ORF">GKZ75_04825</name>
</gene>
<dbReference type="InterPro" id="IPR004111">
    <property type="entry name" value="Repressor_TetR_C"/>
</dbReference>
<dbReference type="InterPro" id="IPR036271">
    <property type="entry name" value="Tet_transcr_reg_TetR-rel_C_sf"/>
</dbReference>
<evidence type="ECO:0000259" key="3">
    <source>
        <dbReference type="Pfam" id="PF02909"/>
    </source>
</evidence>
<accession>A0A6N9QWP5</accession>
<dbReference type="EMBL" id="WMHZ01000005">
    <property type="protein sequence ID" value="NDO77569.1"/>
    <property type="molecule type" value="Genomic_DNA"/>
</dbReference>
<evidence type="ECO:0000256" key="2">
    <source>
        <dbReference type="ARBA" id="ARBA00023163"/>
    </source>
</evidence>
<proteinExistence type="predicted"/>
<feature type="domain" description="Tetracycline repressor TetR C-terminal" evidence="3">
    <location>
        <begin position="44"/>
        <end position="146"/>
    </location>
</feature>